<evidence type="ECO:0000313" key="3">
    <source>
        <dbReference type="Proteomes" id="UP000625711"/>
    </source>
</evidence>
<accession>A0A834HSY6</accession>
<sequence length="67" mass="7203">ACFEPGVVAGKPIFPPGEPRRRRKNNGRGSHVARRRGEAPVGHCVSAWLPIPSGIVLGLLIDSEYNS</sequence>
<protein>
    <submittedName>
        <fullName evidence="2">Uncharacterized protein</fullName>
    </submittedName>
</protein>
<keyword evidence="3" id="KW-1185">Reference proteome</keyword>
<name>A0A834HSY6_RHYFE</name>
<evidence type="ECO:0000256" key="1">
    <source>
        <dbReference type="SAM" id="MobiDB-lite"/>
    </source>
</evidence>
<dbReference type="Proteomes" id="UP000625711">
    <property type="component" value="Unassembled WGS sequence"/>
</dbReference>
<organism evidence="2 3">
    <name type="scientific">Rhynchophorus ferrugineus</name>
    <name type="common">Red palm weevil</name>
    <name type="synonym">Curculio ferrugineus</name>
    <dbReference type="NCBI Taxonomy" id="354439"/>
    <lineage>
        <taxon>Eukaryota</taxon>
        <taxon>Metazoa</taxon>
        <taxon>Ecdysozoa</taxon>
        <taxon>Arthropoda</taxon>
        <taxon>Hexapoda</taxon>
        <taxon>Insecta</taxon>
        <taxon>Pterygota</taxon>
        <taxon>Neoptera</taxon>
        <taxon>Endopterygota</taxon>
        <taxon>Coleoptera</taxon>
        <taxon>Polyphaga</taxon>
        <taxon>Cucujiformia</taxon>
        <taxon>Curculionidae</taxon>
        <taxon>Dryophthorinae</taxon>
        <taxon>Rhynchophorus</taxon>
    </lineage>
</organism>
<dbReference type="AlphaFoldDB" id="A0A834HSY6"/>
<feature type="non-terminal residue" evidence="2">
    <location>
        <position position="1"/>
    </location>
</feature>
<comment type="caution">
    <text evidence="2">The sequence shown here is derived from an EMBL/GenBank/DDBJ whole genome shotgun (WGS) entry which is preliminary data.</text>
</comment>
<feature type="compositionally biased region" description="Basic residues" evidence="1">
    <location>
        <begin position="20"/>
        <end position="34"/>
    </location>
</feature>
<gene>
    <name evidence="2" type="ORF">GWI33_000675</name>
</gene>
<feature type="region of interest" description="Disordered" evidence="1">
    <location>
        <begin position="12"/>
        <end position="37"/>
    </location>
</feature>
<reference evidence="2" key="1">
    <citation type="submission" date="2020-08" db="EMBL/GenBank/DDBJ databases">
        <title>Genome sequencing and assembly of the red palm weevil Rhynchophorus ferrugineus.</title>
        <authorList>
            <person name="Dias G.B."/>
            <person name="Bergman C.M."/>
            <person name="Manee M."/>
        </authorList>
    </citation>
    <scope>NUCLEOTIDE SEQUENCE</scope>
    <source>
        <strain evidence="2">AA-2017</strain>
        <tissue evidence="2">Whole larva</tissue>
    </source>
</reference>
<proteinExistence type="predicted"/>
<evidence type="ECO:0000313" key="2">
    <source>
        <dbReference type="EMBL" id="KAF7264070.1"/>
    </source>
</evidence>
<dbReference type="EMBL" id="JAACXV010018435">
    <property type="protein sequence ID" value="KAF7264070.1"/>
    <property type="molecule type" value="Genomic_DNA"/>
</dbReference>